<gene>
    <name evidence="2" type="ORF">CAXC1_130008</name>
</gene>
<name>A0ABP0ET22_9RICK</name>
<evidence type="ECO:0000313" key="2">
    <source>
        <dbReference type="EMBL" id="CAK8162396.1"/>
    </source>
</evidence>
<evidence type="ECO:0000313" key="3">
    <source>
        <dbReference type="Proteomes" id="UP001314181"/>
    </source>
</evidence>
<dbReference type="RefSeq" id="WP_338363404.1">
    <property type="nucleotide sequence ID" value="NZ_CAWVOK010000004.1"/>
</dbReference>
<feature type="signal peptide" evidence="1">
    <location>
        <begin position="1"/>
        <end position="22"/>
    </location>
</feature>
<dbReference type="InterPro" id="IPR011990">
    <property type="entry name" value="TPR-like_helical_dom_sf"/>
</dbReference>
<reference evidence="2 3" key="1">
    <citation type="submission" date="2024-01" db="EMBL/GenBank/DDBJ databases">
        <authorList>
            <person name="Kunselman E."/>
        </authorList>
    </citation>
    <scope>NUCLEOTIDE SEQUENCE [LARGE SCALE GENOMIC DNA]</scope>
    <source>
        <strain evidence="2">2 abalone samples</strain>
    </source>
</reference>
<comment type="caution">
    <text evidence="2">The sequence shown here is derived from an EMBL/GenBank/DDBJ whole genome shotgun (WGS) entry which is preliminary data.</text>
</comment>
<dbReference type="EMBL" id="CAWVOK010000004">
    <property type="protein sequence ID" value="CAK8162396.1"/>
    <property type="molecule type" value="Genomic_DNA"/>
</dbReference>
<keyword evidence="1" id="KW-0732">Signal</keyword>
<dbReference type="Gene3D" id="1.25.40.10">
    <property type="entry name" value="Tetratricopeptide repeat domain"/>
    <property type="match status" value="1"/>
</dbReference>
<accession>A0ABP0ET22</accession>
<dbReference type="SUPFAM" id="SSF48452">
    <property type="entry name" value="TPR-like"/>
    <property type="match status" value="1"/>
</dbReference>
<sequence>MCSSRFMCTVLALFCKVCLVYAADIDFSFHYYNDLYQSLKAEEKWQSIADISHKILLDNNLDHFSKSLVLNRLASSYFYLGDYENVLNSSMKALYHAKKSASNVSQIRSLYLLSAAHRALATKKSFSNHKKKSLQFINHALVLLDKQQPIQDCNFFIAGKVYFNAGALYQDILQNNKKAIWYYEQALTMFNHSSDDYYRTAIRYIRCLLESGEHNIAKIKMNQFSTNLCTKTGIHHRILKVRVYSKLGEFDKAYKIATEALEQAKVKSMVREIDMLDILIQEITATQFINNNLS</sequence>
<protein>
    <recommendedName>
        <fullName evidence="4">Tetratricopeptide repeat protein</fullName>
    </recommendedName>
</protein>
<organism evidence="2 3">
    <name type="scientific">Candidatus Xenohaliotis californiensis</name>
    <dbReference type="NCBI Taxonomy" id="84677"/>
    <lineage>
        <taxon>Bacteria</taxon>
        <taxon>Pseudomonadati</taxon>
        <taxon>Pseudomonadota</taxon>
        <taxon>Alphaproteobacteria</taxon>
        <taxon>Rickettsiales</taxon>
        <taxon>Anaplasmataceae</taxon>
        <taxon>Candidatus Xenohaliotis</taxon>
    </lineage>
</organism>
<dbReference type="Proteomes" id="UP001314181">
    <property type="component" value="Unassembled WGS sequence"/>
</dbReference>
<evidence type="ECO:0000256" key="1">
    <source>
        <dbReference type="SAM" id="SignalP"/>
    </source>
</evidence>
<evidence type="ECO:0008006" key="4">
    <source>
        <dbReference type="Google" id="ProtNLM"/>
    </source>
</evidence>
<keyword evidence="3" id="KW-1185">Reference proteome</keyword>
<proteinExistence type="predicted"/>
<feature type="chain" id="PRO_5045980804" description="Tetratricopeptide repeat protein" evidence="1">
    <location>
        <begin position="23"/>
        <end position="294"/>
    </location>
</feature>